<evidence type="ECO:0000313" key="1">
    <source>
        <dbReference type="EMBL" id="KXY51341.1"/>
    </source>
</evidence>
<reference evidence="1 2" key="1">
    <citation type="submission" date="2015-12" db="EMBL/GenBank/DDBJ databases">
        <title>Bacillus cereus Group isolate.</title>
        <authorList>
            <person name="Kovac J."/>
        </authorList>
    </citation>
    <scope>NUCLEOTIDE SEQUENCE [LARGE SCALE GENOMIC DNA]</scope>
    <source>
        <strain evidence="1 2">FSL K6-0073</strain>
    </source>
</reference>
<protein>
    <submittedName>
        <fullName evidence="1">Uncharacterized protein</fullName>
    </submittedName>
</protein>
<sequence length="162" mass="18853">MNRTLMTGEVVNLADIIAYAKPNQVFKAHYAEENWYIKKMPLIQDENHLEYESYCLFNYCDEDGFSDSQRVCLSHSDISAKYEVLGYKKSERQLKCIKSVVVDETAGEDFKQGKIYPLLKNGVYIESMSEFQKKHGLSDSRGERDDWFQEHFEIVVIGDGRE</sequence>
<comment type="caution">
    <text evidence="1">The sequence shown here is derived from an EMBL/GenBank/DDBJ whole genome shotgun (WGS) entry which is preliminary data.</text>
</comment>
<dbReference type="EMBL" id="LOMO01000001">
    <property type="protein sequence ID" value="KXY51341.1"/>
    <property type="molecule type" value="Genomic_DNA"/>
</dbReference>
<dbReference type="AlphaFoldDB" id="A0A9X0MMG1"/>
<accession>A0A9X0MMG1</accession>
<organism evidence="1 2">
    <name type="scientific">Bacillus cereus</name>
    <dbReference type="NCBI Taxonomy" id="1396"/>
    <lineage>
        <taxon>Bacteria</taxon>
        <taxon>Bacillati</taxon>
        <taxon>Bacillota</taxon>
        <taxon>Bacilli</taxon>
        <taxon>Bacillales</taxon>
        <taxon>Bacillaceae</taxon>
        <taxon>Bacillus</taxon>
        <taxon>Bacillus cereus group</taxon>
    </lineage>
</organism>
<name>A0A9X0MMG1_BACCE</name>
<dbReference type="Proteomes" id="UP000075476">
    <property type="component" value="Unassembled WGS sequence"/>
</dbReference>
<dbReference type="RefSeq" id="WP_061662676.1">
    <property type="nucleotide sequence ID" value="NZ_LOMO01000001.1"/>
</dbReference>
<evidence type="ECO:0000313" key="2">
    <source>
        <dbReference type="Proteomes" id="UP000075476"/>
    </source>
</evidence>
<proteinExistence type="predicted"/>
<gene>
    <name evidence="1" type="ORF">AT268_33210</name>
</gene>